<sequence length="1141" mass="128348">MKTLTKAVLIQWFRLEAVEIPIIGSTAFIGDNGAGKSALLDAIQTVLTGANKSRLVLNRGSNEQSSRKLWEYVLGVMSDPKKPELATKIKPREKANCYLALNFHDEETGESLCAGVSIYASLAEMAEKVEGYFICPGLAGHKDLFLEQREGESMVVLPWARVKERLAKTCPASRFHYEPGKFTQDLYGTLSEHPGSPNNDKTILKALQAAFRLERISDPTDFIRRYMLDRDDLQIKELQSALKNYRDMADKAESVSRRVTDLTRLEGLCDKVEHARVQQAQGEFLSLKIRSEQLFEQADPLREAMAAIEESLEELKERRGTQGARLEALQVELAEKRAEQKNSDLRIQRERLQLDYDKAILGEEEVTKKIAEIRRLLQRFERHKDLPVAEPLSVSLPELLKLLPNDGLVESQLWPEKPELLDGCLAALVGAVEKSLPELSRRYDALCAGIDGLTKGVKETTEALNQMQRGKAPLQAHTKNLVEYLKKNGIAARPLCDLVDVADERWRETIESILGNIREALIVIPEQAQKAVHLYRHEARRDFPGCHIVNTTQSERWKDARREGSLADLVTSEDVHVRAFVNRRLGNIICVETEKELLKHDRAATADGMLSSGGTVSELKVLPPILGRGAREGLVATYRKKLLELSGELDETGNRKKKLGALKELLDEFQTNFADGTVSLAQLAGRRTAFAEQVGTLREKIQQLDMDKRERRLQEEIEKLEKDAKVSKDELGALEKQTRDSEREYDKKEAEVSGLEQQMDLLKTLLDEKRQDALVDPVKAAEVLLRWQEQPCADFAAMVVRADKEVKSAEKTILDASKEVVRDYTEYYLRYAAEEGDEERPEEFGDYAATIRRKRKYLVETTLAEYREKSQKALHEAEDAFRSKFVGRLIGKLESVRGTILQLNKTLERHPFHGEIYKFRSSANPEFKHIIDFAKACNSPVSLQVGGLFDPGNDPGTPHKKALDDIATALQDPKAAERLQDYRNFLVFEVEMCDTDGTPTADLEHRIQKGSGGENQTPFYVAIGASLAAAYRLKEEYGKHCGGISLAVFDEAFSKLSVPTTQSCIEFLKKIQLQLIVAAPDEKFATMAEVMDTIVWVTREGGTVETEVVYIKPSMRALLRSDNPYLKSTGTAAAEFLHEPA</sequence>
<dbReference type="HOGENOM" id="CLU_009040_0_0_7"/>
<dbReference type="KEGG" id="gem:GM21_2729"/>
<dbReference type="Pfam" id="PF13558">
    <property type="entry name" value="SbcC_Walker_B"/>
    <property type="match status" value="1"/>
</dbReference>
<evidence type="ECO:0000256" key="1">
    <source>
        <dbReference type="SAM" id="Coils"/>
    </source>
</evidence>
<keyword evidence="1" id="KW-0175">Coiled coil</keyword>
<evidence type="ECO:0008006" key="3">
    <source>
        <dbReference type="Google" id="ProtNLM"/>
    </source>
</evidence>
<dbReference type="GO" id="GO:0000731">
    <property type="term" value="P:DNA synthesis involved in DNA repair"/>
    <property type="evidence" value="ECO:0007669"/>
    <property type="project" value="TreeGrafter"/>
</dbReference>
<feature type="coiled-coil region" evidence="1">
    <location>
        <begin position="298"/>
        <end position="383"/>
    </location>
</feature>
<accession>C6E1B7</accession>
<dbReference type="STRING" id="443144.GM21_2729"/>
<proteinExistence type="predicted"/>
<dbReference type="Pfam" id="PF13555">
    <property type="entry name" value="AAA_29"/>
    <property type="match status" value="1"/>
</dbReference>
<evidence type="ECO:0000313" key="2">
    <source>
        <dbReference type="EMBL" id="ACT18765.1"/>
    </source>
</evidence>
<dbReference type="GO" id="GO:0006302">
    <property type="term" value="P:double-strand break repair"/>
    <property type="evidence" value="ECO:0007669"/>
    <property type="project" value="TreeGrafter"/>
</dbReference>
<dbReference type="eggNOG" id="COG4913">
    <property type="taxonomic scope" value="Bacteria"/>
</dbReference>
<dbReference type="Gene3D" id="3.40.50.300">
    <property type="entry name" value="P-loop containing nucleotide triphosphate hydrolases"/>
    <property type="match status" value="1"/>
</dbReference>
<dbReference type="PANTHER" id="PTHR32182">
    <property type="entry name" value="DNA REPLICATION AND REPAIR PROTEIN RECF"/>
    <property type="match status" value="1"/>
</dbReference>
<dbReference type="PANTHER" id="PTHR32182:SF0">
    <property type="entry name" value="DNA REPLICATION AND REPAIR PROTEIN RECF"/>
    <property type="match status" value="1"/>
</dbReference>
<dbReference type="SUPFAM" id="SSF52540">
    <property type="entry name" value="P-loop containing nucleoside triphosphate hydrolases"/>
    <property type="match status" value="1"/>
</dbReference>
<reference evidence="2" key="1">
    <citation type="submission" date="2009-07" db="EMBL/GenBank/DDBJ databases">
        <title>Complete sequence of Geobacter sp. M21.</title>
        <authorList>
            <consortium name="US DOE Joint Genome Institute"/>
            <person name="Lucas S."/>
            <person name="Copeland A."/>
            <person name="Lapidus A."/>
            <person name="Glavina del Rio T."/>
            <person name="Dalin E."/>
            <person name="Tice H."/>
            <person name="Bruce D."/>
            <person name="Goodwin L."/>
            <person name="Pitluck S."/>
            <person name="Saunders E."/>
            <person name="Brettin T."/>
            <person name="Detter J.C."/>
            <person name="Han C."/>
            <person name="Larimer F."/>
            <person name="Land M."/>
            <person name="Hauser L."/>
            <person name="Kyrpides N."/>
            <person name="Ovchinnikova G."/>
            <person name="Lovley D."/>
        </authorList>
    </citation>
    <scope>NUCLEOTIDE SEQUENCE [LARGE SCALE GENOMIC DNA]</scope>
    <source>
        <strain evidence="2">M21</strain>
    </source>
</reference>
<dbReference type="EMBL" id="CP001661">
    <property type="protein sequence ID" value="ACT18765.1"/>
    <property type="molecule type" value="Genomic_DNA"/>
</dbReference>
<dbReference type="AlphaFoldDB" id="C6E1B7"/>
<dbReference type="OrthoDB" id="174137at2"/>
<name>C6E1B7_GEOSM</name>
<dbReference type="InterPro" id="IPR027417">
    <property type="entry name" value="P-loop_NTPase"/>
</dbReference>
<protein>
    <recommendedName>
        <fullName evidence="3">SMC domain protein</fullName>
    </recommendedName>
</protein>
<gene>
    <name evidence="2" type="ordered locus">GM21_2729</name>
</gene>
<feature type="coiled-coil region" evidence="1">
    <location>
        <begin position="228"/>
        <end position="255"/>
    </location>
</feature>
<feature type="coiled-coil region" evidence="1">
    <location>
        <begin position="703"/>
        <end position="772"/>
    </location>
</feature>
<organism evidence="2">
    <name type="scientific">Geobacter sp. (strain M21)</name>
    <dbReference type="NCBI Taxonomy" id="443144"/>
    <lineage>
        <taxon>Bacteria</taxon>
        <taxon>Pseudomonadati</taxon>
        <taxon>Thermodesulfobacteriota</taxon>
        <taxon>Desulfuromonadia</taxon>
        <taxon>Geobacterales</taxon>
        <taxon>Geobacteraceae</taxon>
        <taxon>Geobacter</taxon>
    </lineage>
</organism>